<evidence type="ECO:0000256" key="1">
    <source>
        <dbReference type="SAM" id="Phobius"/>
    </source>
</evidence>
<keyword evidence="1" id="KW-0472">Membrane</keyword>
<dbReference type="KEGG" id="adin:H7849_25530"/>
<keyword evidence="1" id="KW-1133">Transmembrane helix</keyword>
<feature type="transmembrane region" description="Helical" evidence="1">
    <location>
        <begin position="124"/>
        <end position="142"/>
    </location>
</feature>
<feature type="transmembrane region" description="Helical" evidence="1">
    <location>
        <begin position="25"/>
        <end position="45"/>
    </location>
</feature>
<accession>A0A7G8BRM4</accession>
<name>A0A7G8BRM4_9BACT</name>
<evidence type="ECO:0000313" key="2">
    <source>
        <dbReference type="EMBL" id="QNI35194.1"/>
    </source>
</evidence>
<dbReference type="AlphaFoldDB" id="A0A7G8BRM4"/>
<keyword evidence="1" id="KW-0812">Transmembrane</keyword>
<evidence type="ECO:0000313" key="3">
    <source>
        <dbReference type="Proteomes" id="UP000515312"/>
    </source>
</evidence>
<sequence>MQEKRPISGQPSEPIPEQSGNTRRAIALSSFFFAVLQSVCTFFAAVDGLRLIIGVGSVVVSAGLATFLDRLHANWIRVPMIVLALAGSLLNLAILAQLRRLRNRPASQWRMRPLSPHKIRMERWQMVLSIATLMLIVVEEYFHLRTSGHL</sequence>
<keyword evidence="3" id="KW-1185">Reference proteome</keyword>
<gene>
    <name evidence="2" type="ORF">H7849_25530</name>
</gene>
<dbReference type="EMBL" id="CP060394">
    <property type="protein sequence ID" value="QNI35194.1"/>
    <property type="molecule type" value="Genomic_DNA"/>
</dbReference>
<organism evidence="2 3">
    <name type="scientific">Alloacidobacterium dinghuense</name>
    <dbReference type="NCBI Taxonomy" id="2763107"/>
    <lineage>
        <taxon>Bacteria</taxon>
        <taxon>Pseudomonadati</taxon>
        <taxon>Acidobacteriota</taxon>
        <taxon>Terriglobia</taxon>
        <taxon>Terriglobales</taxon>
        <taxon>Acidobacteriaceae</taxon>
        <taxon>Alloacidobacterium</taxon>
    </lineage>
</organism>
<protein>
    <submittedName>
        <fullName evidence="2">Uncharacterized protein</fullName>
    </submittedName>
</protein>
<reference evidence="2 3" key="1">
    <citation type="submission" date="2020-08" db="EMBL/GenBank/DDBJ databases">
        <title>Edaphobacter telluris sp. nov. and Acidobacterium dinghuensis sp. nov., two acidobacteria isolated from forest soil.</title>
        <authorList>
            <person name="Fu J."/>
            <person name="Qiu L."/>
        </authorList>
    </citation>
    <scope>NUCLEOTIDE SEQUENCE [LARGE SCALE GENOMIC DNA]</scope>
    <source>
        <strain evidence="2">4Y35</strain>
    </source>
</reference>
<dbReference type="Proteomes" id="UP000515312">
    <property type="component" value="Chromosome"/>
</dbReference>
<feature type="transmembrane region" description="Helical" evidence="1">
    <location>
        <begin position="80"/>
        <end position="98"/>
    </location>
</feature>
<proteinExistence type="predicted"/>